<dbReference type="AlphaFoldDB" id="A0A0G1GX50"/>
<organism evidence="4 5">
    <name type="scientific">Candidatus Giovannonibacteria bacterium GW2011_GWA2_44_13b</name>
    <dbReference type="NCBI Taxonomy" id="1618647"/>
    <lineage>
        <taxon>Bacteria</taxon>
        <taxon>Candidatus Giovannoniibacteriota</taxon>
    </lineage>
</organism>
<keyword evidence="1" id="KW-0175">Coiled coil</keyword>
<dbReference type="GO" id="GO:0004803">
    <property type="term" value="F:transposase activity"/>
    <property type="evidence" value="ECO:0007669"/>
    <property type="project" value="InterPro"/>
</dbReference>
<dbReference type="Pfam" id="PF01548">
    <property type="entry name" value="DEDD_Tnp_IS110"/>
    <property type="match status" value="1"/>
</dbReference>
<dbReference type="GO" id="GO:0006313">
    <property type="term" value="P:DNA transposition"/>
    <property type="evidence" value="ECO:0007669"/>
    <property type="project" value="InterPro"/>
</dbReference>
<dbReference type="Proteomes" id="UP000034736">
    <property type="component" value="Unassembled WGS sequence"/>
</dbReference>
<feature type="domain" description="Transposase IS110-like N-terminal" evidence="2">
    <location>
        <begin position="2"/>
        <end position="66"/>
    </location>
</feature>
<accession>A0A0G1GX50</accession>
<name>A0A0G1GX50_9BACT</name>
<dbReference type="NCBIfam" id="NF033542">
    <property type="entry name" value="transpos_IS110"/>
    <property type="match status" value="1"/>
</dbReference>
<feature type="non-terminal residue" evidence="4">
    <location>
        <position position="1"/>
    </location>
</feature>
<feature type="coiled-coil region" evidence="1">
    <location>
        <begin position="101"/>
        <end position="128"/>
    </location>
</feature>
<proteinExistence type="predicted"/>
<gene>
    <name evidence="4" type="ORF">UW30_C0029G0007</name>
</gene>
<comment type="caution">
    <text evidence="4">The sequence shown here is derived from an EMBL/GenBank/DDBJ whole genome shotgun (WGS) entry which is preliminary data.</text>
</comment>
<dbReference type="GO" id="GO:0003677">
    <property type="term" value="F:DNA binding"/>
    <property type="evidence" value="ECO:0007669"/>
    <property type="project" value="InterPro"/>
</dbReference>
<evidence type="ECO:0000259" key="2">
    <source>
        <dbReference type="Pfam" id="PF01548"/>
    </source>
</evidence>
<evidence type="ECO:0000313" key="4">
    <source>
        <dbReference type="EMBL" id="KKT39676.1"/>
    </source>
</evidence>
<dbReference type="Pfam" id="PF02371">
    <property type="entry name" value="Transposase_20"/>
    <property type="match status" value="1"/>
</dbReference>
<dbReference type="EMBL" id="LCHU01000029">
    <property type="protein sequence ID" value="KKT39676.1"/>
    <property type="molecule type" value="Genomic_DNA"/>
</dbReference>
<dbReference type="InterPro" id="IPR003346">
    <property type="entry name" value="Transposase_20"/>
</dbReference>
<dbReference type="PANTHER" id="PTHR33055">
    <property type="entry name" value="TRANSPOSASE FOR INSERTION SEQUENCE ELEMENT IS1111A"/>
    <property type="match status" value="1"/>
</dbReference>
<dbReference type="InterPro" id="IPR002525">
    <property type="entry name" value="Transp_IS110-like_N"/>
</dbReference>
<reference evidence="4 5" key="1">
    <citation type="journal article" date="2015" name="Nature">
        <title>rRNA introns, odd ribosomes, and small enigmatic genomes across a large radiation of phyla.</title>
        <authorList>
            <person name="Brown C.T."/>
            <person name="Hug L.A."/>
            <person name="Thomas B.C."/>
            <person name="Sharon I."/>
            <person name="Castelle C.J."/>
            <person name="Singh A."/>
            <person name="Wilkins M.J."/>
            <person name="Williams K.H."/>
            <person name="Banfield J.F."/>
        </authorList>
    </citation>
    <scope>NUCLEOTIDE SEQUENCE [LARGE SCALE GENOMIC DNA]</scope>
</reference>
<dbReference type="PANTHER" id="PTHR33055:SF16">
    <property type="entry name" value="TRANSPOSASE FOR INSERTION SEQUENCE ELEMENT IS1547"/>
    <property type="match status" value="1"/>
</dbReference>
<evidence type="ECO:0000256" key="1">
    <source>
        <dbReference type="SAM" id="Coils"/>
    </source>
</evidence>
<protein>
    <submittedName>
        <fullName evidence="4">Transposase IS116/IS110/IS902 family protein</fullName>
    </submittedName>
</protein>
<dbReference type="InterPro" id="IPR047650">
    <property type="entry name" value="Transpos_IS110"/>
</dbReference>
<evidence type="ECO:0000313" key="5">
    <source>
        <dbReference type="Proteomes" id="UP000034736"/>
    </source>
</evidence>
<feature type="domain" description="Transposase IS116/IS110/IS902 C-terminal" evidence="3">
    <location>
        <begin position="132"/>
        <end position="211"/>
    </location>
</feature>
<sequence length="255" mass="29034">EKNDSLDALGVAKVMMNSLDSLPAFSIAESDTSAKYLKELSHDRAFLVEECTRLKNQLHLALHRIYNTEYRTYFKNPFSPQALQHWLRIRPVCDPYVLRALKRKVKRMQQLRVLIRELEKDMQTLMDEAGYTLTTASGCGTVLAASIIGEVGDIHRFKSPAALAKYAGCAPRECSSGKSTRYRKTRSGNRTLNCAFHRMALSQISRTGNPVGLRYWKKKVSEGKSKSQALVCLRRHMVNVVYMMLKHSSVYRCPQ</sequence>
<evidence type="ECO:0000259" key="3">
    <source>
        <dbReference type="Pfam" id="PF02371"/>
    </source>
</evidence>